<dbReference type="PRINTS" id="PR00380">
    <property type="entry name" value="KINESINHEAVY"/>
</dbReference>
<dbReference type="eggNOG" id="KOG0240">
    <property type="taxonomic scope" value="Eukaryota"/>
</dbReference>
<accession>A0A090MXN0</accession>
<evidence type="ECO:0000256" key="4">
    <source>
        <dbReference type="ARBA" id="ARBA00022741"/>
    </source>
</evidence>
<reference evidence="17" key="2">
    <citation type="submission" date="2020-12" db="UniProtKB">
        <authorList>
            <consortium name="WormBaseParasite"/>
        </authorList>
    </citation>
    <scope>IDENTIFICATION</scope>
</reference>
<dbReference type="GeneID" id="36378083"/>
<dbReference type="Pfam" id="PF00225">
    <property type="entry name" value="Kinesin"/>
    <property type="match status" value="1"/>
</dbReference>
<keyword evidence="7 10" id="KW-0505">Motor protein</keyword>
<dbReference type="GO" id="GO:0007097">
    <property type="term" value="P:nuclear migration"/>
    <property type="evidence" value="ECO:0007669"/>
    <property type="project" value="UniProtKB-ARBA"/>
</dbReference>
<evidence type="ECO:0000256" key="7">
    <source>
        <dbReference type="ARBA" id="ARBA00023175"/>
    </source>
</evidence>
<evidence type="ECO:0000313" key="16">
    <source>
        <dbReference type="Proteomes" id="UP000035682"/>
    </source>
</evidence>
<dbReference type="InterPro" id="IPR001752">
    <property type="entry name" value="Kinesin_motor_dom"/>
</dbReference>
<dbReference type="Gene3D" id="3.40.850.10">
    <property type="entry name" value="Kinesin motor domain"/>
    <property type="match status" value="1"/>
</dbReference>
<evidence type="ECO:0000256" key="9">
    <source>
        <dbReference type="ARBA" id="ARBA00064588"/>
    </source>
</evidence>
<dbReference type="STRING" id="34506.A0A090MXN0"/>
<feature type="coiled-coil region" evidence="12">
    <location>
        <begin position="444"/>
        <end position="583"/>
    </location>
</feature>
<evidence type="ECO:0000256" key="12">
    <source>
        <dbReference type="SAM" id="Coils"/>
    </source>
</evidence>
<dbReference type="GO" id="GO:0007292">
    <property type="term" value="P:female gamete generation"/>
    <property type="evidence" value="ECO:0007669"/>
    <property type="project" value="UniProtKB-ARBA"/>
</dbReference>
<dbReference type="GO" id="GO:0005524">
    <property type="term" value="F:ATP binding"/>
    <property type="evidence" value="ECO:0007669"/>
    <property type="project" value="UniProtKB-UniRule"/>
</dbReference>
<dbReference type="GO" id="GO:0098957">
    <property type="term" value="P:anterograde axonal transport of mitochondrion"/>
    <property type="evidence" value="ECO:0007669"/>
    <property type="project" value="UniProtKB-ARBA"/>
</dbReference>
<keyword evidence="16" id="KW-1185">Reference proteome</keyword>
<evidence type="ECO:0000259" key="14">
    <source>
        <dbReference type="PROSITE" id="PS50067"/>
    </source>
</evidence>
<dbReference type="PROSITE" id="PS00411">
    <property type="entry name" value="KINESIN_MOTOR_1"/>
    <property type="match status" value="1"/>
</dbReference>
<dbReference type="CTD" id="36378083"/>
<dbReference type="GO" id="GO:0008017">
    <property type="term" value="F:microtubule binding"/>
    <property type="evidence" value="ECO:0007669"/>
    <property type="project" value="InterPro"/>
</dbReference>
<evidence type="ECO:0000313" key="18">
    <source>
        <dbReference type="WormBase" id="SRAE_2000039500"/>
    </source>
</evidence>
<dbReference type="GO" id="GO:1904115">
    <property type="term" value="C:axon cytoplasm"/>
    <property type="evidence" value="ECO:0007669"/>
    <property type="project" value="GOC"/>
</dbReference>
<evidence type="ECO:0000313" key="17">
    <source>
        <dbReference type="WBParaSite" id="SRAE_2000039500.1"/>
    </source>
</evidence>
<dbReference type="CDD" id="cd01369">
    <property type="entry name" value="KISc_KHC_KIF5"/>
    <property type="match status" value="1"/>
</dbReference>
<sequence length="955" mass="108554">MKYIKRMAQHQPPSECCIQVCCRIRPLNETEKKNGYQFIPKFPSKESIIVGGKTYNFDRVFDPSCNQQQVYEGSAYHIVQDVLSGYNGTVFAYGQTSSGKTHTMEGIIGDSEKQGIIPRIINDIFTHIYNMDEPDLEFVLKVSYFEIYNEKIRDLFDVSKTNLAIHEDKNRIPYVKGATEQFVSTPEEVLQAIEEGKNNRMVAVTNMNEHSSRSHSVFLITVNQENKNTNKKLSGKLYLVDLAGSEKVSKTGAEGMVLEEAKNINKSLSALGNVIAALAEGTKSHVPYRDSKLTRILQESLGGNSRTTIVICASPASFNEGETKSTLLFGQRAKTIKNVVVVNEELSAEEWKRRYERERDKVSRLKNHLLLVEAELKRWRSGEKVPESEWTQILGGDIVQMGDIGNSSLTPSISDSMMASMDRSIMNAKVIGSGDTGPITDEERRKYEEERSKLYQQLDDKDDEIQQHSQIAARLQQQISEQDDLIKNLRADYESVLSELALTQTENDTSKGECKEVMEALEEVVLSLEQKKAEVDHKVKENENLSEELNKKTLQIIELNSKMDEIKEQADIQRKKIQEHFQNMIRELQESGDDSIVLKDLENQATDELLTHTRLAITKLTSDFKAAQIKVSSLETGSDDVAKKVEQYEKELSEIKINLQQHEIKNKSLNEKCDELEKAKRALEETVDSLNATLASASTSSSSGVVNEEAKEQHQKLVAQLRDQLAERNNELVNVQDELKNLQVVKDQLQADFDKLKHEENEKENIIKNMSTMGDRKEKALQSLRSLQGAMGKELSSLSNLRKFFAQDMLMKTKKGPMAPDGEEEYYSPVAQKQKIIFLENNLDQLTKVHKQLVRDNADLRYELPKLEKRLRASMERIKTLEMALKETKENAMKDRKRYQMEVERIKEAVRQRNLARRGIAPNIAKPIRPGQHYPSQPSIVRTNTSNNNVPGSGM</sequence>
<keyword evidence="3 11" id="KW-0493">Microtubule</keyword>
<feature type="coiled-coil region" evidence="12">
    <location>
        <begin position="638"/>
        <end position="766"/>
    </location>
</feature>
<evidence type="ECO:0000256" key="11">
    <source>
        <dbReference type="RuleBase" id="RU000394"/>
    </source>
</evidence>
<dbReference type="EMBL" id="LN609529">
    <property type="protein sequence ID" value="CEF65719.1"/>
    <property type="molecule type" value="Genomic_DNA"/>
</dbReference>
<dbReference type="GO" id="GO:0030951">
    <property type="term" value="P:establishment or maintenance of microtubule cytoskeleton polarity"/>
    <property type="evidence" value="ECO:0007669"/>
    <property type="project" value="UniProtKB-ARBA"/>
</dbReference>
<keyword evidence="5 10" id="KW-0067">ATP-binding</keyword>
<dbReference type="WormBase" id="SRAE_2000039500">
    <property type="protein sequence ID" value="SRP05346"/>
    <property type="gene ID" value="WBGene00260589"/>
</dbReference>
<dbReference type="InterPro" id="IPR059182">
    <property type="entry name" value="Khc_C"/>
</dbReference>
<dbReference type="WBParaSite" id="SRAE_2000039500.1">
    <property type="protein sequence ID" value="SRAE_2000039500.1"/>
    <property type="gene ID" value="WBGene00260589"/>
</dbReference>
<feature type="region of interest" description="Disordered" evidence="13">
    <location>
        <begin position="925"/>
        <end position="955"/>
    </location>
</feature>
<feature type="compositionally biased region" description="Polar residues" evidence="13">
    <location>
        <begin position="934"/>
        <end position="955"/>
    </location>
</feature>
<evidence type="ECO:0000256" key="8">
    <source>
        <dbReference type="ARBA" id="ARBA00023212"/>
    </source>
</evidence>
<dbReference type="PANTHER" id="PTHR47968">
    <property type="entry name" value="CENTROMERE PROTEIN E"/>
    <property type="match status" value="1"/>
</dbReference>
<dbReference type="RefSeq" id="XP_024504919.1">
    <property type="nucleotide sequence ID" value="XM_024651220.1"/>
</dbReference>
<reference evidence="15 16" key="1">
    <citation type="submission" date="2014-09" db="EMBL/GenBank/DDBJ databases">
        <authorList>
            <person name="Martin A.A."/>
        </authorList>
    </citation>
    <scope>NUCLEOTIDE SEQUENCE</scope>
    <source>
        <strain evidence="16">ED321</strain>
        <strain evidence="15">ED321 Heterogonic</strain>
    </source>
</reference>
<feature type="coiled-coil region" evidence="12">
    <location>
        <begin position="836"/>
        <end position="909"/>
    </location>
</feature>
<protein>
    <recommendedName>
        <fullName evidence="11">Kinesin-like protein</fullName>
    </recommendedName>
</protein>
<evidence type="ECO:0000256" key="3">
    <source>
        <dbReference type="ARBA" id="ARBA00022701"/>
    </source>
</evidence>
<dbReference type="PANTHER" id="PTHR47968:SF36">
    <property type="entry name" value="KINESIN HEAVY CHAIN ISOFORM X1"/>
    <property type="match status" value="1"/>
</dbReference>
<dbReference type="OMA" id="DSKSREC"/>
<proteinExistence type="inferred from homology"/>
<dbReference type="SMART" id="SM00129">
    <property type="entry name" value="KISc"/>
    <property type="match status" value="1"/>
</dbReference>
<keyword evidence="2" id="KW-0963">Cytoplasm</keyword>
<feature type="domain" description="Kinesin motor" evidence="14">
    <location>
        <begin position="17"/>
        <end position="336"/>
    </location>
</feature>
<gene>
    <name evidence="15 17 18" type="ORF">SRAE_2000039500</name>
</gene>
<dbReference type="OrthoDB" id="3176171at2759"/>
<name>A0A090MXN0_STRRB</name>
<dbReference type="InterPro" id="IPR027640">
    <property type="entry name" value="Kinesin-like_fam"/>
</dbReference>
<evidence type="ECO:0000256" key="6">
    <source>
        <dbReference type="ARBA" id="ARBA00023054"/>
    </source>
</evidence>
<evidence type="ECO:0000256" key="13">
    <source>
        <dbReference type="SAM" id="MobiDB-lite"/>
    </source>
</evidence>
<keyword evidence="6 12" id="KW-0175">Coiled coil</keyword>
<comment type="subcellular location">
    <subcellularLocation>
        <location evidence="1">Cytoplasm</location>
        <location evidence="1">Cytoskeleton</location>
    </subcellularLocation>
</comment>
<dbReference type="GO" id="GO:0005871">
    <property type="term" value="C:kinesin complex"/>
    <property type="evidence" value="ECO:0007669"/>
    <property type="project" value="UniProtKB-ARBA"/>
</dbReference>
<organism evidence="15">
    <name type="scientific">Strongyloides ratti</name>
    <name type="common">Parasitic roundworm</name>
    <dbReference type="NCBI Taxonomy" id="34506"/>
    <lineage>
        <taxon>Eukaryota</taxon>
        <taxon>Metazoa</taxon>
        <taxon>Ecdysozoa</taxon>
        <taxon>Nematoda</taxon>
        <taxon>Chromadorea</taxon>
        <taxon>Rhabditida</taxon>
        <taxon>Tylenchina</taxon>
        <taxon>Panagrolaimomorpha</taxon>
        <taxon>Strongyloidoidea</taxon>
        <taxon>Strongyloididae</taxon>
        <taxon>Strongyloides</taxon>
    </lineage>
</organism>
<evidence type="ECO:0000256" key="5">
    <source>
        <dbReference type="ARBA" id="ARBA00022840"/>
    </source>
</evidence>
<dbReference type="GO" id="GO:0005874">
    <property type="term" value="C:microtubule"/>
    <property type="evidence" value="ECO:0007669"/>
    <property type="project" value="UniProtKB-KW"/>
</dbReference>
<feature type="binding site" evidence="10">
    <location>
        <begin position="94"/>
        <end position="101"/>
    </location>
    <ligand>
        <name>ATP</name>
        <dbReference type="ChEBI" id="CHEBI:30616"/>
    </ligand>
</feature>
<dbReference type="Gene3D" id="1.10.287.1490">
    <property type="match status" value="1"/>
</dbReference>
<dbReference type="Proteomes" id="UP000035682">
    <property type="component" value="Unplaced"/>
</dbReference>
<dbReference type="SUPFAM" id="SSF52540">
    <property type="entry name" value="P-loop containing nucleoside triphosphate hydrolases"/>
    <property type="match status" value="1"/>
</dbReference>
<dbReference type="GO" id="GO:0003777">
    <property type="term" value="F:microtubule motor activity"/>
    <property type="evidence" value="ECO:0007669"/>
    <property type="project" value="InterPro"/>
</dbReference>
<dbReference type="InterPro" id="IPR027417">
    <property type="entry name" value="P-loop_NTPase"/>
</dbReference>
<evidence type="ECO:0000256" key="1">
    <source>
        <dbReference type="ARBA" id="ARBA00004245"/>
    </source>
</evidence>
<dbReference type="AlphaFoldDB" id="A0A090MXN0"/>
<keyword evidence="8" id="KW-0206">Cytoskeleton</keyword>
<dbReference type="GO" id="GO:0048489">
    <property type="term" value="P:synaptic vesicle transport"/>
    <property type="evidence" value="ECO:0007669"/>
    <property type="project" value="UniProtKB-ARBA"/>
</dbReference>
<evidence type="ECO:0000256" key="10">
    <source>
        <dbReference type="PROSITE-ProRule" id="PRU00283"/>
    </source>
</evidence>
<dbReference type="FunFam" id="3.40.850.10:FF:000067">
    <property type="entry name" value="Kinesin-like protein"/>
    <property type="match status" value="1"/>
</dbReference>
<comment type="subunit">
    <text evidence="9">Oligomer composed of two heavy chains and two light chains.</text>
</comment>
<comment type="similarity">
    <text evidence="10 11">Belongs to the TRAFAC class myosin-kinesin ATPase superfamily. Kinesin family.</text>
</comment>
<keyword evidence="4 10" id="KW-0547">Nucleotide-binding</keyword>
<evidence type="ECO:0000256" key="2">
    <source>
        <dbReference type="ARBA" id="ARBA00022490"/>
    </source>
</evidence>
<dbReference type="PROSITE" id="PS50067">
    <property type="entry name" value="KINESIN_MOTOR_2"/>
    <property type="match status" value="1"/>
</dbReference>
<evidence type="ECO:0000313" key="15">
    <source>
        <dbReference type="EMBL" id="CEF65719.1"/>
    </source>
</evidence>
<dbReference type="InterPro" id="IPR036961">
    <property type="entry name" value="Kinesin_motor_dom_sf"/>
</dbReference>
<feature type="coiled-coil region" evidence="12">
    <location>
        <begin position="341"/>
        <end position="375"/>
    </location>
</feature>
<dbReference type="InterPro" id="IPR019821">
    <property type="entry name" value="Kinesin_motor_CS"/>
</dbReference>
<dbReference type="CDD" id="cd23649">
    <property type="entry name" value="Khc_CBD_cc"/>
    <property type="match status" value="1"/>
</dbReference>